<evidence type="ECO:0000256" key="2">
    <source>
        <dbReference type="SAM" id="Phobius"/>
    </source>
</evidence>
<sequence>VAESVVQDALTLVTLGKRVLHASITCDCSPGECPKGQTQCVAAHFCFSQYFENRLIYGCIDTRTPLLCENRKPKGKGIDLFPSLFCCKDRDFCNRDVEERGAHSSASVSVLSLGAAGGRAVLCRIPACDLPSVSYSLPARWGLACDLGVGMHDTRDVPDKPLVEPPGPVPDDRHVTGNCKDEDSAQRSNSGSAKVINPIYIAVPVAGVCVLLALIIFAMYLLRRRNDHYDSYHHYHEHVPALPHGHKQGSGGGGGGLPLYHHHHHCDCICKKNLPPCAGKVNRCTDSERSSSGSETKLFLQA</sequence>
<dbReference type="AlphaFoldDB" id="A0ABD0LN10"/>
<feature type="compositionally biased region" description="Basic and acidic residues" evidence="1">
    <location>
        <begin position="170"/>
        <end position="185"/>
    </location>
</feature>
<name>A0ABD0LN10_9CAEN</name>
<feature type="region of interest" description="Disordered" evidence="1">
    <location>
        <begin position="156"/>
        <end position="190"/>
    </location>
</feature>
<dbReference type="Gene3D" id="2.10.60.10">
    <property type="entry name" value="CD59"/>
    <property type="match status" value="1"/>
</dbReference>
<comment type="caution">
    <text evidence="3">The sequence shown here is derived from an EMBL/GenBank/DDBJ whole genome shotgun (WGS) entry which is preliminary data.</text>
</comment>
<evidence type="ECO:0000313" key="4">
    <source>
        <dbReference type="Proteomes" id="UP001519460"/>
    </source>
</evidence>
<evidence type="ECO:0000256" key="1">
    <source>
        <dbReference type="SAM" id="MobiDB-lite"/>
    </source>
</evidence>
<feature type="non-terminal residue" evidence="3">
    <location>
        <position position="1"/>
    </location>
</feature>
<evidence type="ECO:0000313" key="3">
    <source>
        <dbReference type="EMBL" id="KAK7500685.1"/>
    </source>
</evidence>
<keyword evidence="2" id="KW-0472">Membrane</keyword>
<gene>
    <name evidence="3" type="ORF">BaRGS_00007929</name>
</gene>
<dbReference type="EMBL" id="JACVVK020000035">
    <property type="protein sequence ID" value="KAK7500685.1"/>
    <property type="molecule type" value="Genomic_DNA"/>
</dbReference>
<keyword evidence="4" id="KW-1185">Reference proteome</keyword>
<protein>
    <submittedName>
        <fullName evidence="3">Uncharacterized protein</fullName>
    </submittedName>
</protein>
<reference evidence="3 4" key="1">
    <citation type="journal article" date="2023" name="Sci. Data">
        <title>Genome assembly of the Korean intertidal mud-creeper Batillaria attramentaria.</title>
        <authorList>
            <person name="Patra A.K."/>
            <person name="Ho P.T."/>
            <person name="Jun S."/>
            <person name="Lee S.J."/>
            <person name="Kim Y."/>
            <person name="Won Y.J."/>
        </authorList>
    </citation>
    <scope>NUCLEOTIDE SEQUENCE [LARGE SCALE GENOMIC DNA]</scope>
    <source>
        <strain evidence="3">Wonlab-2016</strain>
    </source>
</reference>
<dbReference type="InterPro" id="IPR045860">
    <property type="entry name" value="Snake_toxin-like_sf"/>
</dbReference>
<feature type="transmembrane region" description="Helical" evidence="2">
    <location>
        <begin position="199"/>
        <end position="222"/>
    </location>
</feature>
<proteinExistence type="predicted"/>
<keyword evidence="2" id="KW-1133">Transmembrane helix</keyword>
<dbReference type="Proteomes" id="UP001519460">
    <property type="component" value="Unassembled WGS sequence"/>
</dbReference>
<organism evidence="3 4">
    <name type="scientific">Batillaria attramentaria</name>
    <dbReference type="NCBI Taxonomy" id="370345"/>
    <lineage>
        <taxon>Eukaryota</taxon>
        <taxon>Metazoa</taxon>
        <taxon>Spiralia</taxon>
        <taxon>Lophotrochozoa</taxon>
        <taxon>Mollusca</taxon>
        <taxon>Gastropoda</taxon>
        <taxon>Caenogastropoda</taxon>
        <taxon>Sorbeoconcha</taxon>
        <taxon>Cerithioidea</taxon>
        <taxon>Batillariidae</taxon>
        <taxon>Batillaria</taxon>
    </lineage>
</organism>
<accession>A0ABD0LN10</accession>
<feature type="region of interest" description="Disordered" evidence="1">
    <location>
        <begin position="283"/>
        <end position="302"/>
    </location>
</feature>
<keyword evidence="2" id="KW-0812">Transmembrane</keyword>